<sequence length="177" mass="20184">RYLINLITSGKHTENLVDRFCIKFNGIEDPYVCRSIAYVLSLLQYNEKAIKKFLENFNLYKHTLHDSDVYALIKQTINSWSKLVKTDIKAIVQELEDKISNVFQVSENGDNNPTQEVAAAKPTKKLKSKPVRKHKKRIQSQDSDSDDGEYNGTVSSTSASVRSSTRTRRGSQRSIIE</sequence>
<gene>
    <name evidence="2" type="ORF">AMK59_5058</name>
</gene>
<evidence type="ECO:0008006" key="4">
    <source>
        <dbReference type="Google" id="ProtNLM"/>
    </source>
</evidence>
<evidence type="ECO:0000313" key="2">
    <source>
        <dbReference type="EMBL" id="KRT80718.1"/>
    </source>
</evidence>
<dbReference type="GO" id="GO:0007076">
    <property type="term" value="P:mitotic chromosome condensation"/>
    <property type="evidence" value="ECO:0007669"/>
    <property type="project" value="InterPro"/>
</dbReference>
<name>A0A0T6B0V7_9SCAR</name>
<feature type="compositionally biased region" description="Basic residues" evidence="1">
    <location>
        <begin position="122"/>
        <end position="138"/>
    </location>
</feature>
<evidence type="ECO:0000313" key="3">
    <source>
        <dbReference type="Proteomes" id="UP000051574"/>
    </source>
</evidence>
<dbReference type="PANTHER" id="PTHR14222">
    <property type="entry name" value="CONDENSIN"/>
    <property type="match status" value="1"/>
</dbReference>
<proteinExistence type="predicted"/>
<dbReference type="OrthoDB" id="436262at2759"/>
<dbReference type="GO" id="GO:0000796">
    <property type="term" value="C:condensin complex"/>
    <property type="evidence" value="ECO:0007669"/>
    <property type="project" value="TreeGrafter"/>
</dbReference>
<dbReference type="Proteomes" id="UP000051574">
    <property type="component" value="Unassembled WGS sequence"/>
</dbReference>
<comment type="caution">
    <text evidence="2">The sequence shown here is derived from an EMBL/GenBank/DDBJ whole genome shotgun (WGS) entry which is preliminary data.</text>
</comment>
<feature type="non-terminal residue" evidence="2">
    <location>
        <position position="1"/>
    </location>
</feature>
<organism evidence="2 3">
    <name type="scientific">Oryctes borbonicus</name>
    <dbReference type="NCBI Taxonomy" id="1629725"/>
    <lineage>
        <taxon>Eukaryota</taxon>
        <taxon>Metazoa</taxon>
        <taxon>Ecdysozoa</taxon>
        <taxon>Arthropoda</taxon>
        <taxon>Hexapoda</taxon>
        <taxon>Insecta</taxon>
        <taxon>Pterygota</taxon>
        <taxon>Neoptera</taxon>
        <taxon>Endopterygota</taxon>
        <taxon>Coleoptera</taxon>
        <taxon>Polyphaga</taxon>
        <taxon>Scarabaeiformia</taxon>
        <taxon>Scarabaeidae</taxon>
        <taxon>Dynastinae</taxon>
        <taxon>Oryctes</taxon>
    </lineage>
</organism>
<feature type="region of interest" description="Disordered" evidence="1">
    <location>
        <begin position="106"/>
        <end position="177"/>
    </location>
</feature>
<reference evidence="2 3" key="1">
    <citation type="submission" date="2015-09" db="EMBL/GenBank/DDBJ databases">
        <title>Draft genome of the scarab beetle Oryctes borbonicus.</title>
        <authorList>
            <person name="Meyer J.M."/>
            <person name="Markov G.V."/>
            <person name="Baskaran P."/>
            <person name="Herrmann M."/>
            <person name="Sommer R.J."/>
            <person name="Roedelsperger C."/>
        </authorList>
    </citation>
    <scope>NUCLEOTIDE SEQUENCE [LARGE SCALE GENOMIC DNA]</scope>
    <source>
        <strain evidence="2">OB123</strain>
        <tissue evidence="2">Whole animal</tissue>
    </source>
</reference>
<dbReference type="PANTHER" id="PTHR14222:SF2">
    <property type="entry name" value="CONDENSIN COMPLEX SUBUNIT 1"/>
    <property type="match status" value="1"/>
</dbReference>
<keyword evidence="3" id="KW-1185">Reference proteome</keyword>
<dbReference type="GO" id="GO:0042393">
    <property type="term" value="F:histone binding"/>
    <property type="evidence" value="ECO:0007669"/>
    <property type="project" value="TreeGrafter"/>
</dbReference>
<feature type="compositionally biased region" description="Polar residues" evidence="1">
    <location>
        <begin position="106"/>
        <end position="115"/>
    </location>
</feature>
<dbReference type="GO" id="GO:0010032">
    <property type="term" value="P:meiotic chromosome condensation"/>
    <property type="evidence" value="ECO:0007669"/>
    <property type="project" value="TreeGrafter"/>
</dbReference>
<dbReference type="AlphaFoldDB" id="A0A0T6B0V7"/>
<evidence type="ECO:0000256" key="1">
    <source>
        <dbReference type="SAM" id="MobiDB-lite"/>
    </source>
</evidence>
<dbReference type="GO" id="GO:0000779">
    <property type="term" value="C:condensed chromosome, centromeric region"/>
    <property type="evidence" value="ECO:0007669"/>
    <property type="project" value="TreeGrafter"/>
</dbReference>
<feature type="compositionally biased region" description="Low complexity" evidence="1">
    <location>
        <begin position="152"/>
        <end position="164"/>
    </location>
</feature>
<accession>A0A0T6B0V7</accession>
<protein>
    <recommendedName>
        <fullName evidence="4">Condensin complex subunit 1 C-terminal domain-containing protein</fullName>
    </recommendedName>
</protein>
<dbReference type="EMBL" id="LJIG01016399">
    <property type="protein sequence ID" value="KRT80718.1"/>
    <property type="molecule type" value="Genomic_DNA"/>
</dbReference>
<dbReference type="InterPro" id="IPR026971">
    <property type="entry name" value="CND1/NCAPD3"/>
</dbReference>